<evidence type="ECO:0008006" key="2">
    <source>
        <dbReference type="Google" id="ProtNLM"/>
    </source>
</evidence>
<gene>
    <name evidence="1" type="ORF">ASZ90_004349</name>
</gene>
<dbReference type="PROSITE" id="PS51257">
    <property type="entry name" value="PROKAR_LIPOPROTEIN"/>
    <property type="match status" value="1"/>
</dbReference>
<accession>A0A0W8FY89</accession>
<proteinExistence type="predicted"/>
<comment type="caution">
    <text evidence="1">The sequence shown here is derived from an EMBL/GenBank/DDBJ whole genome shotgun (WGS) entry which is preliminary data.</text>
</comment>
<name>A0A0W8FY89_9ZZZZ</name>
<reference evidence="1" key="1">
    <citation type="journal article" date="2015" name="Proc. Natl. Acad. Sci. U.S.A.">
        <title>Networks of energetic and metabolic interactions define dynamics in microbial communities.</title>
        <authorList>
            <person name="Embree M."/>
            <person name="Liu J.K."/>
            <person name="Al-Bassam M.M."/>
            <person name="Zengler K."/>
        </authorList>
    </citation>
    <scope>NUCLEOTIDE SEQUENCE</scope>
</reference>
<evidence type="ECO:0000313" key="1">
    <source>
        <dbReference type="EMBL" id="KUG25818.1"/>
    </source>
</evidence>
<protein>
    <recommendedName>
        <fullName evidence="2">Lipoprotein</fullName>
    </recommendedName>
</protein>
<dbReference type="AlphaFoldDB" id="A0A0W8FY89"/>
<sequence length="158" mass="18053">MKRFSKIIIAVFLLLFSACSVQKEYLPNEVFELSLTKKLTGSEAESFVNRLHHGTVAADENEIGFYSSQKGSAVIYISYYNNDDEANEILLQMIEKIENFPSPFEGGDSFELSDHIIYKYSGLGQSHFVFSSRNILLWISADVLWAELFLNDYIKKIT</sequence>
<organism evidence="1">
    <name type="scientific">hydrocarbon metagenome</name>
    <dbReference type="NCBI Taxonomy" id="938273"/>
    <lineage>
        <taxon>unclassified sequences</taxon>
        <taxon>metagenomes</taxon>
        <taxon>ecological metagenomes</taxon>
    </lineage>
</organism>
<dbReference type="EMBL" id="LNQE01000594">
    <property type="protein sequence ID" value="KUG25818.1"/>
    <property type="molecule type" value="Genomic_DNA"/>
</dbReference>